<sequence length="515" mass="56126">MEKLALLSVSDKRGLVEFATALVQKHGFRLLSTGGTAKLLAEKGLPVTEVSQHTGFPEMMEGRVKTLHPKIHGGLLCRRDKAEHMDAAKAHGIGMIDLVVVNLYPFEETVAKPNVHFEDAIENIDIGGPSMLRSAAKNFESVSVVCDPADYNAVLAALDKPADLAALRRKLSLKVFQRTASYDAAIAKYLESQADEPDMNALSGLPEKFSLTLKKAQSLRYGENPHQQAALYGTFHDHYQQLQGKELSYNNILDITSATYLIGEFERPTIAILKHTNPCGAASADTLIDAWHKAYATDKQAPFGGIIVVNRTLEADIAEQIKDIFTEVIIAPRFSDEALSIFAKKKNLRLMIAKEGLGADSLQDVRSVVGGLLVQDRNKTLGDPRNFKVVTKRQPTAEEWASMMFGWRVCKHVKSNAIVYCRGEQTLGVGAGQMARVDSSRIAVWKAGEAKLDLKGSVVVSEALFPFADGLIAAADAGATSAIQPGGSVRDEEVIKAADERGMAMVFTSLRHFKH</sequence>
<dbReference type="InterPro" id="IPR016193">
    <property type="entry name" value="Cytidine_deaminase-like"/>
</dbReference>
<comment type="similarity">
    <text evidence="3 10">Belongs to the PurH family.</text>
</comment>
<dbReference type="Proteomes" id="UP000217265">
    <property type="component" value="Chromosome"/>
</dbReference>
<dbReference type="InterPro" id="IPR011607">
    <property type="entry name" value="MGS-like_dom"/>
</dbReference>
<dbReference type="Pfam" id="PF01808">
    <property type="entry name" value="AICARFT_IMPCHas"/>
    <property type="match status" value="1"/>
</dbReference>
<dbReference type="SMART" id="SM00851">
    <property type="entry name" value="MGS"/>
    <property type="match status" value="1"/>
</dbReference>
<proteinExistence type="inferred from homology"/>
<evidence type="ECO:0000256" key="10">
    <source>
        <dbReference type="HAMAP-Rule" id="MF_00139"/>
    </source>
</evidence>
<dbReference type="RefSeq" id="WP_096054337.1">
    <property type="nucleotide sequence ID" value="NZ_CP023344.1"/>
</dbReference>
<name>A0A290QFQ2_9BACT</name>
<comment type="catalytic activity">
    <reaction evidence="9 10">
        <text>IMP + H2O = 5-formamido-1-(5-phospho-D-ribosyl)imidazole-4-carboxamide</text>
        <dbReference type="Rhea" id="RHEA:18445"/>
        <dbReference type="ChEBI" id="CHEBI:15377"/>
        <dbReference type="ChEBI" id="CHEBI:58053"/>
        <dbReference type="ChEBI" id="CHEBI:58467"/>
        <dbReference type="EC" id="3.5.4.10"/>
    </reaction>
</comment>
<comment type="pathway">
    <text evidence="1 10">Purine metabolism; IMP biosynthesis via de novo pathway; IMP from 5-formamido-1-(5-phospho-D-ribosyl)imidazole-4-carboxamide: step 1/1.</text>
</comment>
<dbReference type="InterPro" id="IPR024051">
    <property type="entry name" value="AICAR_Tfase_dup_dom_sf"/>
</dbReference>
<dbReference type="GO" id="GO:0006189">
    <property type="term" value="P:'de novo' IMP biosynthetic process"/>
    <property type="evidence" value="ECO:0007669"/>
    <property type="project" value="UniProtKB-UniRule"/>
</dbReference>
<dbReference type="HAMAP" id="MF_00139">
    <property type="entry name" value="PurH"/>
    <property type="match status" value="1"/>
</dbReference>
<dbReference type="SUPFAM" id="SSF52335">
    <property type="entry name" value="Methylglyoxal synthase-like"/>
    <property type="match status" value="1"/>
</dbReference>
<accession>A0A290QFQ2</accession>
<comment type="pathway">
    <text evidence="2 10">Purine metabolism; IMP biosynthesis via de novo pathway; 5-formamido-1-(5-phospho-D-ribosyl)imidazole-4-carboxamide from 5-amino-1-(5-phospho-D-ribosyl)imidazole-4-carboxamide (10-formyl THF route): step 1/1.</text>
</comment>
<dbReference type="NCBIfam" id="NF002049">
    <property type="entry name" value="PRK00881.1"/>
    <property type="match status" value="1"/>
</dbReference>
<evidence type="ECO:0000256" key="7">
    <source>
        <dbReference type="ARBA" id="ARBA00023268"/>
    </source>
</evidence>
<comment type="domain">
    <text evidence="10">The IMP cyclohydrolase activity resides in the N-terminal region.</text>
</comment>
<dbReference type="GO" id="GO:0004643">
    <property type="term" value="F:phosphoribosylaminoimidazolecarboxamide formyltransferase activity"/>
    <property type="evidence" value="ECO:0007669"/>
    <property type="project" value="UniProtKB-UniRule"/>
</dbReference>
<dbReference type="SUPFAM" id="SSF53927">
    <property type="entry name" value="Cytidine deaminase-like"/>
    <property type="match status" value="1"/>
</dbReference>
<evidence type="ECO:0000256" key="8">
    <source>
        <dbReference type="ARBA" id="ARBA00050488"/>
    </source>
</evidence>
<gene>
    <name evidence="10 12" type="primary">purH</name>
    <name evidence="12" type="ORF">CMV30_01245</name>
</gene>
<feature type="domain" description="MGS-like" evidence="11">
    <location>
        <begin position="1"/>
        <end position="146"/>
    </location>
</feature>
<dbReference type="FunFam" id="3.40.50.1380:FF:000001">
    <property type="entry name" value="Bifunctional purine biosynthesis protein PurH"/>
    <property type="match status" value="1"/>
</dbReference>
<organism evidence="12 13">
    <name type="scientific">Nibricoccus aquaticus</name>
    <dbReference type="NCBI Taxonomy" id="2576891"/>
    <lineage>
        <taxon>Bacteria</taxon>
        <taxon>Pseudomonadati</taxon>
        <taxon>Verrucomicrobiota</taxon>
        <taxon>Opitutia</taxon>
        <taxon>Opitutales</taxon>
        <taxon>Opitutaceae</taxon>
        <taxon>Nibricoccus</taxon>
    </lineage>
</organism>
<dbReference type="PIRSF" id="PIRSF000414">
    <property type="entry name" value="AICARFT_IMPCHas"/>
    <property type="match status" value="1"/>
</dbReference>
<dbReference type="EMBL" id="CP023344">
    <property type="protein sequence ID" value="ATC62702.1"/>
    <property type="molecule type" value="Genomic_DNA"/>
</dbReference>
<dbReference type="Gene3D" id="3.40.140.20">
    <property type="match status" value="2"/>
</dbReference>
<dbReference type="PANTHER" id="PTHR11692:SF0">
    <property type="entry name" value="BIFUNCTIONAL PURINE BIOSYNTHESIS PROTEIN ATIC"/>
    <property type="match status" value="1"/>
</dbReference>
<dbReference type="Gene3D" id="3.40.50.1380">
    <property type="entry name" value="Methylglyoxal synthase-like domain"/>
    <property type="match status" value="1"/>
</dbReference>
<dbReference type="InterPro" id="IPR036914">
    <property type="entry name" value="MGS-like_dom_sf"/>
</dbReference>
<dbReference type="EC" id="2.1.2.3" evidence="10"/>
<evidence type="ECO:0000256" key="3">
    <source>
        <dbReference type="ARBA" id="ARBA00007667"/>
    </source>
</evidence>
<dbReference type="FunFam" id="3.40.140.20:FF:000001">
    <property type="entry name" value="Bifunctional purine biosynthesis protein PurH"/>
    <property type="match status" value="1"/>
</dbReference>
<comment type="catalytic activity">
    <reaction evidence="8 10">
        <text>(6R)-10-formyltetrahydrofolate + 5-amino-1-(5-phospho-beta-D-ribosyl)imidazole-4-carboxamide = 5-formamido-1-(5-phospho-D-ribosyl)imidazole-4-carboxamide + (6S)-5,6,7,8-tetrahydrofolate</text>
        <dbReference type="Rhea" id="RHEA:22192"/>
        <dbReference type="ChEBI" id="CHEBI:57453"/>
        <dbReference type="ChEBI" id="CHEBI:58467"/>
        <dbReference type="ChEBI" id="CHEBI:58475"/>
        <dbReference type="ChEBI" id="CHEBI:195366"/>
        <dbReference type="EC" id="2.1.2.3"/>
    </reaction>
</comment>
<evidence type="ECO:0000256" key="1">
    <source>
        <dbReference type="ARBA" id="ARBA00004844"/>
    </source>
</evidence>
<keyword evidence="7 10" id="KW-0511">Multifunctional enzyme</keyword>
<dbReference type="Pfam" id="PF02142">
    <property type="entry name" value="MGS"/>
    <property type="match status" value="1"/>
</dbReference>
<dbReference type="PROSITE" id="PS51855">
    <property type="entry name" value="MGS"/>
    <property type="match status" value="1"/>
</dbReference>
<keyword evidence="6 10" id="KW-0378">Hydrolase</keyword>
<dbReference type="SMART" id="SM00798">
    <property type="entry name" value="AICARFT_IMPCHas"/>
    <property type="match status" value="1"/>
</dbReference>
<dbReference type="GO" id="GO:0005829">
    <property type="term" value="C:cytosol"/>
    <property type="evidence" value="ECO:0007669"/>
    <property type="project" value="TreeGrafter"/>
</dbReference>
<keyword evidence="13" id="KW-1185">Reference proteome</keyword>
<evidence type="ECO:0000256" key="5">
    <source>
        <dbReference type="ARBA" id="ARBA00022755"/>
    </source>
</evidence>
<dbReference type="EC" id="3.5.4.10" evidence="10"/>
<dbReference type="InterPro" id="IPR002695">
    <property type="entry name" value="PurH-like"/>
</dbReference>
<evidence type="ECO:0000256" key="6">
    <source>
        <dbReference type="ARBA" id="ARBA00022801"/>
    </source>
</evidence>
<evidence type="ECO:0000256" key="9">
    <source>
        <dbReference type="ARBA" id="ARBA00050687"/>
    </source>
</evidence>
<keyword evidence="5 10" id="KW-0658">Purine biosynthesis</keyword>
<evidence type="ECO:0000313" key="13">
    <source>
        <dbReference type="Proteomes" id="UP000217265"/>
    </source>
</evidence>
<dbReference type="CDD" id="cd01421">
    <property type="entry name" value="IMPCH"/>
    <property type="match status" value="1"/>
</dbReference>
<dbReference type="AlphaFoldDB" id="A0A290QFQ2"/>
<keyword evidence="4 10" id="KW-0808">Transferase</keyword>
<dbReference type="KEGG" id="vbh:CMV30_01245"/>
<dbReference type="OrthoDB" id="9802065at2"/>
<protein>
    <recommendedName>
        <fullName evidence="10">Bifunctional purine biosynthesis protein PurH</fullName>
    </recommendedName>
    <domain>
        <recommendedName>
            <fullName evidence="10">Phosphoribosylaminoimidazolecarboxamide formyltransferase</fullName>
            <ecNumber evidence="10">2.1.2.3</ecNumber>
        </recommendedName>
        <alternativeName>
            <fullName evidence="10">AICAR transformylase</fullName>
        </alternativeName>
    </domain>
    <domain>
        <recommendedName>
            <fullName evidence="10">IMP cyclohydrolase</fullName>
            <ecNumber evidence="10">3.5.4.10</ecNumber>
        </recommendedName>
        <alternativeName>
            <fullName evidence="10">ATIC</fullName>
        </alternativeName>
        <alternativeName>
            <fullName evidence="10">IMP synthase</fullName>
        </alternativeName>
        <alternativeName>
            <fullName evidence="10">Inosinicase</fullName>
        </alternativeName>
    </domain>
</protein>
<evidence type="ECO:0000256" key="4">
    <source>
        <dbReference type="ARBA" id="ARBA00022679"/>
    </source>
</evidence>
<evidence type="ECO:0000259" key="11">
    <source>
        <dbReference type="PROSITE" id="PS51855"/>
    </source>
</evidence>
<reference evidence="12 13" key="1">
    <citation type="submission" date="2017-09" db="EMBL/GenBank/DDBJ databases">
        <title>Complete genome sequence of Verrucomicrobial strain HZ-65, isolated from freshwater.</title>
        <authorList>
            <person name="Choi A."/>
        </authorList>
    </citation>
    <scope>NUCLEOTIDE SEQUENCE [LARGE SCALE GENOMIC DNA]</scope>
    <source>
        <strain evidence="12 13">HZ-65</strain>
    </source>
</reference>
<dbReference type="NCBIfam" id="TIGR00355">
    <property type="entry name" value="purH"/>
    <property type="match status" value="1"/>
</dbReference>
<dbReference type="GO" id="GO:0003937">
    <property type="term" value="F:IMP cyclohydrolase activity"/>
    <property type="evidence" value="ECO:0007669"/>
    <property type="project" value="UniProtKB-UniRule"/>
</dbReference>
<evidence type="ECO:0000313" key="12">
    <source>
        <dbReference type="EMBL" id="ATC62702.1"/>
    </source>
</evidence>
<dbReference type="UniPathway" id="UPA00074">
    <property type="reaction ID" value="UER00133"/>
</dbReference>
<dbReference type="PANTHER" id="PTHR11692">
    <property type="entry name" value="BIFUNCTIONAL PURINE BIOSYNTHESIS PROTEIN PURH"/>
    <property type="match status" value="1"/>
</dbReference>
<evidence type="ECO:0000256" key="2">
    <source>
        <dbReference type="ARBA" id="ARBA00004954"/>
    </source>
</evidence>